<dbReference type="PROSITE" id="PS51085">
    <property type="entry name" value="2FE2S_FER_2"/>
    <property type="match status" value="1"/>
</dbReference>
<evidence type="ECO:0000256" key="6">
    <source>
        <dbReference type="ARBA" id="ARBA00023014"/>
    </source>
</evidence>
<dbReference type="AlphaFoldDB" id="A0A4R1NE86"/>
<comment type="caution">
    <text evidence="9">The sequence shown here is derived from an EMBL/GenBank/DDBJ whole genome shotgun (WGS) entry which is preliminary data.</text>
</comment>
<dbReference type="InterPro" id="IPR036010">
    <property type="entry name" value="2Fe-2S_ferredoxin-like_sf"/>
</dbReference>
<sequence>MTHSPDTLAVRLVRVTYLTEHVSLFEFASLDGAPLPTAAAGAHIALQLPNLGERAYSLVTDSRHPERYAIAVKREPAGRGGSRHMHDMLRVGQVITVTPPRNLFKLNEQAEETLLFAGGIGVTPILSMARRLQALNRPFRFFYSSRSRIHAPFLEEIACFPDSHCRFGDEHGRDPSFGQILAGTSRNAHLYCCGPVPMMDDFLTAARAAGFAEEHIHVEYFAAKETPALTGGFVVKLARSNRSLTVKPGQSILSALRAAGVAMTTSCEQGICGACEVRVLSGLPDHRDSVLTDEEKLANQTMMVCCSGALSGELVLDL</sequence>
<evidence type="ECO:0000259" key="8">
    <source>
        <dbReference type="PROSITE" id="PS51384"/>
    </source>
</evidence>
<evidence type="ECO:0000313" key="9">
    <source>
        <dbReference type="EMBL" id="TCL05159.1"/>
    </source>
</evidence>
<dbReference type="SUPFAM" id="SSF54292">
    <property type="entry name" value="2Fe-2S ferredoxin-like"/>
    <property type="match status" value="1"/>
</dbReference>
<evidence type="ECO:0000256" key="3">
    <source>
        <dbReference type="ARBA" id="ARBA00022723"/>
    </source>
</evidence>
<dbReference type="PANTHER" id="PTHR47354">
    <property type="entry name" value="NADH OXIDOREDUCTASE HCR"/>
    <property type="match status" value="1"/>
</dbReference>
<dbReference type="Proteomes" id="UP000294555">
    <property type="component" value="Unassembled WGS sequence"/>
</dbReference>
<dbReference type="CDD" id="cd06185">
    <property type="entry name" value="PDR_like"/>
    <property type="match status" value="1"/>
</dbReference>
<dbReference type="Pfam" id="PF00111">
    <property type="entry name" value="Fer2"/>
    <property type="match status" value="1"/>
</dbReference>
<accession>A0A4R1NE86</accession>
<keyword evidence="6" id="KW-0411">Iron-sulfur</keyword>
<name>A0A4R1NE86_9GAMM</name>
<keyword evidence="2" id="KW-0001">2Fe-2S</keyword>
<organism evidence="9 10">
    <name type="scientific">Sodalis ligni</name>
    <dbReference type="NCBI Taxonomy" id="2697027"/>
    <lineage>
        <taxon>Bacteria</taxon>
        <taxon>Pseudomonadati</taxon>
        <taxon>Pseudomonadota</taxon>
        <taxon>Gammaproteobacteria</taxon>
        <taxon>Enterobacterales</taxon>
        <taxon>Bruguierivoracaceae</taxon>
        <taxon>Sodalis</taxon>
    </lineage>
</organism>
<dbReference type="Gene3D" id="2.40.30.10">
    <property type="entry name" value="Translation factors"/>
    <property type="match status" value="1"/>
</dbReference>
<dbReference type="InterPro" id="IPR017927">
    <property type="entry name" value="FAD-bd_FR_type"/>
</dbReference>
<reference evidence="9 10" key="1">
    <citation type="submission" date="2019-02" db="EMBL/GenBank/DDBJ databases">
        <title>Investigation of anaerobic lignin degradation for improved lignocellulosic biofuels.</title>
        <authorList>
            <person name="Deangelis K."/>
        </authorList>
    </citation>
    <scope>NUCLEOTIDE SEQUENCE [LARGE SCALE GENOMIC DNA]</scope>
    <source>
        <strain evidence="9 10">159R</strain>
    </source>
</reference>
<dbReference type="InterPro" id="IPR017938">
    <property type="entry name" value="Riboflavin_synthase-like_b-brl"/>
</dbReference>
<dbReference type="OrthoDB" id="9796486at2"/>
<gene>
    <name evidence="9" type="ORF">EZJ58_3330</name>
</gene>
<feature type="domain" description="FAD-binding FR-type" evidence="8">
    <location>
        <begin position="5"/>
        <end position="107"/>
    </location>
</feature>
<keyword evidence="5" id="KW-0408">Iron</keyword>
<evidence type="ECO:0000256" key="4">
    <source>
        <dbReference type="ARBA" id="ARBA00023002"/>
    </source>
</evidence>
<protein>
    <submittedName>
        <fullName evidence="9">Ferredoxin-NADP reductase</fullName>
    </submittedName>
</protein>
<dbReference type="EMBL" id="SJOI01000001">
    <property type="protein sequence ID" value="TCL05159.1"/>
    <property type="molecule type" value="Genomic_DNA"/>
</dbReference>
<evidence type="ECO:0000256" key="1">
    <source>
        <dbReference type="ARBA" id="ARBA00022630"/>
    </source>
</evidence>
<dbReference type="Gene3D" id="3.10.20.30">
    <property type="match status" value="1"/>
</dbReference>
<evidence type="ECO:0000256" key="2">
    <source>
        <dbReference type="ARBA" id="ARBA00022714"/>
    </source>
</evidence>
<keyword evidence="1" id="KW-0285">Flavoprotein</keyword>
<dbReference type="GO" id="GO:0046872">
    <property type="term" value="F:metal ion binding"/>
    <property type="evidence" value="ECO:0007669"/>
    <property type="project" value="UniProtKB-KW"/>
</dbReference>
<dbReference type="RefSeq" id="WP_132923891.1">
    <property type="nucleotide sequence ID" value="NZ_SJOI01000001.1"/>
</dbReference>
<proteinExistence type="predicted"/>
<evidence type="ECO:0000259" key="7">
    <source>
        <dbReference type="PROSITE" id="PS51085"/>
    </source>
</evidence>
<dbReference type="GO" id="GO:0051537">
    <property type="term" value="F:2 iron, 2 sulfur cluster binding"/>
    <property type="evidence" value="ECO:0007669"/>
    <property type="project" value="UniProtKB-KW"/>
</dbReference>
<dbReference type="PROSITE" id="PS00197">
    <property type="entry name" value="2FE2S_FER_1"/>
    <property type="match status" value="1"/>
</dbReference>
<dbReference type="InterPro" id="IPR039261">
    <property type="entry name" value="FNR_nucleotide-bd"/>
</dbReference>
<evidence type="ECO:0000256" key="5">
    <source>
        <dbReference type="ARBA" id="ARBA00023004"/>
    </source>
</evidence>
<keyword evidence="10" id="KW-1185">Reference proteome</keyword>
<dbReference type="Gene3D" id="3.40.50.80">
    <property type="entry name" value="Nucleotide-binding domain of ferredoxin-NADP reductase (FNR) module"/>
    <property type="match status" value="1"/>
</dbReference>
<dbReference type="InterPro" id="IPR006058">
    <property type="entry name" value="2Fe2S_fd_BS"/>
</dbReference>
<keyword evidence="4" id="KW-0560">Oxidoreductase</keyword>
<evidence type="ECO:0000313" key="10">
    <source>
        <dbReference type="Proteomes" id="UP000294555"/>
    </source>
</evidence>
<keyword evidence="3" id="KW-0479">Metal-binding</keyword>
<dbReference type="InterPro" id="IPR001041">
    <property type="entry name" value="2Fe-2S_ferredoxin-type"/>
</dbReference>
<dbReference type="PANTHER" id="PTHR47354:SF1">
    <property type="entry name" value="CARNITINE MONOOXYGENASE REDUCTASE SUBUNIT"/>
    <property type="match status" value="1"/>
</dbReference>
<dbReference type="GO" id="GO:0016491">
    <property type="term" value="F:oxidoreductase activity"/>
    <property type="evidence" value="ECO:0007669"/>
    <property type="project" value="UniProtKB-KW"/>
</dbReference>
<dbReference type="PRINTS" id="PR00409">
    <property type="entry name" value="PHDIOXRDTASE"/>
</dbReference>
<dbReference type="InterPro" id="IPR012675">
    <property type="entry name" value="Beta-grasp_dom_sf"/>
</dbReference>
<dbReference type="SUPFAM" id="SSF63380">
    <property type="entry name" value="Riboflavin synthase domain-like"/>
    <property type="match status" value="1"/>
</dbReference>
<dbReference type="CDD" id="cd00207">
    <property type="entry name" value="fer2"/>
    <property type="match status" value="1"/>
</dbReference>
<dbReference type="InterPro" id="IPR050415">
    <property type="entry name" value="MRET"/>
</dbReference>
<dbReference type="SUPFAM" id="SSF52343">
    <property type="entry name" value="Ferredoxin reductase-like, C-terminal NADP-linked domain"/>
    <property type="match status" value="1"/>
</dbReference>
<feature type="domain" description="2Fe-2S ferredoxin-type" evidence="7">
    <location>
        <begin position="233"/>
        <end position="318"/>
    </location>
</feature>
<dbReference type="PROSITE" id="PS51384">
    <property type="entry name" value="FAD_FR"/>
    <property type="match status" value="1"/>
</dbReference>